<feature type="transmembrane region" description="Helical" evidence="7">
    <location>
        <begin position="123"/>
        <end position="140"/>
    </location>
</feature>
<keyword evidence="3 7" id="KW-0812">Transmembrane</keyword>
<dbReference type="GO" id="GO:0005886">
    <property type="term" value="C:plasma membrane"/>
    <property type="evidence" value="ECO:0007669"/>
    <property type="project" value="UniProtKB-SubCell"/>
</dbReference>
<evidence type="ECO:0000256" key="2">
    <source>
        <dbReference type="ARBA" id="ARBA00022475"/>
    </source>
</evidence>
<dbReference type="InterPro" id="IPR043726">
    <property type="entry name" value="LiaI-LiaF-like_TM1"/>
</dbReference>
<feature type="domain" description="Phage shock protein PspC N-terminal" evidence="8">
    <location>
        <begin position="3"/>
        <end position="59"/>
    </location>
</feature>
<feature type="transmembrane region" description="Helical" evidence="7">
    <location>
        <begin position="93"/>
        <end position="111"/>
    </location>
</feature>
<dbReference type="PANTHER" id="PTHR33885">
    <property type="entry name" value="PHAGE SHOCK PROTEIN C"/>
    <property type="match status" value="1"/>
</dbReference>
<evidence type="ECO:0000313" key="11">
    <source>
        <dbReference type="Proteomes" id="UP000323653"/>
    </source>
</evidence>
<reference evidence="10 11" key="1">
    <citation type="submission" date="2019-08" db="EMBL/GenBank/DDBJ databases">
        <title>Pedobacter sp. nov., isolated from Han river, South Korea.</title>
        <authorList>
            <person name="Lee D.-H."/>
            <person name="Kim Y.-S."/>
            <person name="Hwang E.-M."/>
            <person name="Le Tran T.C."/>
            <person name="Cha C.-J."/>
        </authorList>
    </citation>
    <scope>NUCLEOTIDE SEQUENCE [LARGE SCALE GENOMIC DNA]</scope>
    <source>
        <strain evidence="10 11">CJ43</strain>
    </source>
</reference>
<evidence type="ECO:0000259" key="8">
    <source>
        <dbReference type="Pfam" id="PF04024"/>
    </source>
</evidence>
<dbReference type="Pfam" id="PF18917">
    <property type="entry name" value="LiaI-LiaF-like_TM1"/>
    <property type="match status" value="1"/>
</dbReference>
<dbReference type="EMBL" id="CP043329">
    <property type="protein sequence ID" value="QEK52013.1"/>
    <property type="molecule type" value="Genomic_DNA"/>
</dbReference>
<dbReference type="InterPro" id="IPR007168">
    <property type="entry name" value="Phageshock_PspC_N"/>
</dbReference>
<keyword evidence="2" id="KW-1003">Cell membrane</keyword>
<feature type="domain" description="LiaI-LiaF-like transmembrane region" evidence="9">
    <location>
        <begin position="97"/>
        <end position="139"/>
    </location>
</feature>
<dbReference type="AlphaFoldDB" id="A0A5C0VJS7"/>
<name>A0A5C0VJS7_9SPHI</name>
<evidence type="ECO:0000256" key="7">
    <source>
        <dbReference type="SAM" id="Phobius"/>
    </source>
</evidence>
<dbReference type="Pfam" id="PF04024">
    <property type="entry name" value="PspC"/>
    <property type="match status" value="1"/>
</dbReference>
<evidence type="ECO:0000256" key="1">
    <source>
        <dbReference type="ARBA" id="ARBA00004162"/>
    </source>
</evidence>
<feature type="transmembrane region" description="Helical" evidence="7">
    <location>
        <begin position="34"/>
        <end position="57"/>
    </location>
</feature>
<organism evidence="10 11">
    <name type="scientific">Pedobacter aquae</name>
    <dbReference type="NCBI Taxonomy" id="2605747"/>
    <lineage>
        <taxon>Bacteria</taxon>
        <taxon>Pseudomonadati</taxon>
        <taxon>Bacteroidota</taxon>
        <taxon>Sphingobacteriia</taxon>
        <taxon>Sphingobacteriales</taxon>
        <taxon>Sphingobacteriaceae</taxon>
        <taxon>Pedobacter</taxon>
    </lineage>
</organism>
<dbReference type="PANTHER" id="PTHR33885:SF3">
    <property type="entry name" value="PHAGE SHOCK PROTEIN C"/>
    <property type="match status" value="1"/>
</dbReference>
<evidence type="ECO:0000256" key="5">
    <source>
        <dbReference type="ARBA" id="ARBA00023136"/>
    </source>
</evidence>
<evidence type="ECO:0000256" key="6">
    <source>
        <dbReference type="SAM" id="MobiDB-lite"/>
    </source>
</evidence>
<dbReference type="RefSeq" id="WP_149074879.1">
    <property type="nucleotide sequence ID" value="NZ_CP043329.1"/>
</dbReference>
<proteinExistence type="predicted"/>
<evidence type="ECO:0000256" key="3">
    <source>
        <dbReference type="ARBA" id="ARBA00022692"/>
    </source>
</evidence>
<gene>
    <name evidence="10" type="ORF">FYC62_10375</name>
</gene>
<dbReference type="Proteomes" id="UP000323653">
    <property type="component" value="Chromosome"/>
</dbReference>
<keyword evidence="5 7" id="KW-0472">Membrane</keyword>
<dbReference type="KEGG" id="pej:FYC62_10375"/>
<feature type="region of interest" description="Disordered" evidence="6">
    <location>
        <begin position="148"/>
        <end position="175"/>
    </location>
</feature>
<comment type="subcellular location">
    <subcellularLocation>
        <location evidence="1">Cell membrane</location>
        <topology evidence="1">Single-pass membrane protein</topology>
    </subcellularLocation>
</comment>
<evidence type="ECO:0000313" key="10">
    <source>
        <dbReference type="EMBL" id="QEK52013.1"/>
    </source>
</evidence>
<keyword evidence="4 7" id="KW-1133">Transmembrane helix</keyword>
<evidence type="ECO:0000256" key="4">
    <source>
        <dbReference type="ARBA" id="ARBA00022989"/>
    </source>
</evidence>
<accession>A0A5C0VJS7</accession>
<dbReference type="InterPro" id="IPR052027">
    <property type="entry name" value="PspC"/>
</dbReference>
<protein>
    <submittedName>
        <fullName evidence="10">PspC domain-containing protein</fullName>
    </submittedName>
</protein>
<evidence type="ECO:0000259" key="9">
    <source>
        <dbReference type="Pfam" id="PF18917"/>
    </source>
</evidence>
<keyword evidence="11" id="KW-1185">Reference proteome</keyword>
<sequence length="175" mass="19824">MSKKLTRNMSDKMVAGVASGLADYFQLDVTWVRIAFALAVFFGGGGFLIYIILWIALPEQYSAMYGGYAKNYQPPMPDYTSYKASKKKEKNSNISTVGGLILIVLGSYFLMEEFDLIPDWFSISKLWPLVFVVLGLTMLMKTRKEKEVLTETKEEEPVEETTAQEVTEDKTNENL</sequence>